<comment type="caution">
    <text evidence="1">The sequence shown here is derived from an EMBL/GenBank/DDBJ whole genome shotgun (WGS) entry which is preliminary data.</text>
</comment>
<gene>
    <name evidence="1" type="ORF">P3W24_04965</name>
</gene>
<organism evidence="1 2">
    <name type="scientific">Luteibacter sahnii</name>
    <dbReference type="NCBI Taxonomy" id="3021977"/>
    <lineage>
        <taxon>Bacteria</taxon>
        <taxon>Pseudomonadati</taxon>
        <taxon>Pseudomonadota</taxon>
        <taxon>Gammaproteobacteria</taxon>
        <taxon>Lysobacterales</taxon>
        <taxon>Rhodanobacteraceae</taxon>
        <taxon>Luteibacter</taxon>
    </lineage>
</organism>
<evidence type="ECO:0000313" key="1">
    <source>
        <dbReference type="EMBL" id="MDF4024313.1"/>
    </source>
</evidence>
<dbReference type="EMBL" id="JARJJS010000001">
    <property type="protein sequence ID" value="MDF4024313.1"/>
    <property type="molecule type" value="Genomic_DNA"/>
</dbReference>
<name>A0ABT6B8V2_9GAMM</name>
<accession>A0ABT6B8V2</accession>
<dbReference type="RefSeq" id="WP_320550324.1">
    <property type="nucleotide sequence ID" value="NZ_JAQLOK010000002.1"/>
</dbReference>
<dbReference type="Gene3D" id="3.40.630.30">
    <property type="match status" value="1"/>
</dbReference>
<proteinExistence type="predicted"/>
<keyword evidence="2" id="KW-1185">Reference proteome</keyword>
<protein>
    <submittedName>
        <fullName evidence="1">GNAT family N-acetyltransferase</fullName>
    </submittedName>
</protein>
<dbReference type="InterPro" id="IPR016181">
    <property type="entry name" value="Acyl_CoA_acyltransferase"/>
</dbReference>
<reference evidence="1 2" key="1">
    <citation type="journal article" date="2024" name="Curr. Microbiol.">
        <title>Luteibacter sahnii sp. nov., A Novel Yellow-Colored Xanthomonadin Pigment Producing Probiotic Bacterium from Healthy Rice Seed Microbiome.</title>
        <authorList>
            <person name="Jaiswal G."/>
            <person name="Rana R."/>
            <person name="Nayak P.K."/>
            <person name="Chouhan R."/>
            <person name="Gandhi S.G."/>
            <person name="Patel H.K."/>
            <person name="Patil P.B."/>
        </authorList>
    </citation>
    <scope>NUCLEOTIDE SEQUENCE [LARGE SCALE GENOMIC DNA]</scope>
    <source>
        <strain evidence="1 2">PPL201</strain>
    </source>
</reference>
<evidence type="ECO:0000313" key="2">
    <source>
        <dbReference type="Proteomes" id="UP001528850"/>
    </source>
</evidence>
<dbReference type="Proteomes" id="UP001528850">
    <property type="component" value="Unassembled WGS sequence"/>
</dbReference>
<sequence length="207" mass="22538">MRHTRGLVVEVRVGAAIAPMIGELAALRIAVFRDWPYLYDGDEAYERDYLAAYAASSRAVCVVAREPGGRAVGASTGMPLADDAEAFHAPFLARGVRLDDVFYFGESVLLAPWRGRGVGHAFFDAREAHARSLGGFRQTAFCAVRRPADDPRTPAGHRGNEAFWRQRGYGPAPGMVCTLAWKDVGDAHASEHTLDVWVRPLETGDPA</sequence>
<dbReference type="SUPFAM" id="SSF55729">
    <property type="entry name" value="Acyl-CoA N-acyltransferases (Nat)"/>
    <property type="match status" value="1"/>
</dbReference>